<accession>A0ABR7M5E8</accession>
<dbReference type="EMBL" id="MBUA01000001">
    <property type="protein sequence ID" value="MBC6489891.1"/>
    <property type="molecule type" value="Genomic_DNA"/>
</dbReference>
<dbReference type="InterPro" id="IPR025857">
    <property type="entry name" value="MacB_PCD"/>
</dbReference>
<keyword evidence="10" id="KW-1185">Reference proteome</keyword>
<organism evidence="9 10">
    <name type="scientific">Flavihumibacter stibioxidans</name>
    <dbReference type="NCBI Taxonomy" id="1834163"/>
    <lineage>
        <taxon>Bacteria</taxon>
        <taxon>Pseudomonadati</taxon>
        <taxon>Bacteroidota</taxon>
        <taxon>Chitinophagia</taxon>
        <taxon>Chitinophagales</taxon>
        <taxon>Chitinophagaceae</taxon>
        <taxon>Flavihumibacter</taxon>
    </lineage>
</organism>
<dbReference type="PANTHER" id="PTHR30572">
    <property type="entry name" value="MEMBRANE COMPONENT OF TRANSPORTER-RELATED"/>
    <property type="match status" value="1"/>
</dbReference>
<feature type="transmembrane region" description="Helical" evidence="6">
    <location>
        <begin position="338"/>
        <end position="367"/>
    </location>
</feature>
<evidence type="ECO:0000256" key="5">
    <source>
        <dbReference type="ARBA" id="ARBA00023136"/>
    </source>
</evidence>
<feature type="domain" description="MacB-like periplasmic core" evidence="8">
    <location>
        <begin position="20"/>
        <end position="238"/>
    </location>
</feature>
<feature type="transmembrane region" description="Helical" evidence="6">
    <location>
        <begin position="387"/>
        <end position="409"/>
    </location>
</feature>
<keyword evidence="5 6" id="KW-0472">Membrane</keyword>
<gene>
    <name evidence="9" type="ORF">BC349_02855</name>
</gene>
<dbReference type="RefSeq" id="WP_187255227.1">
    <property type="nucleotide sequence ID" value="NZ_JBHULF010000006.1"/>
</dbReference>
<comment type="subcellular location">
    <subcellularLocation>
        <location evidence="1">Cell membrane</location>
        <topology evidence="1">Multi-pass membrane protein</topology>
    </subcellularLocation>
</comment>
<evidence type="ECO:0000259" key="7">
    <source>
        <dbReference type="Pfam" id="PF02687"/>
    </source>
</evidence>
<keyword evidence="3 6" id="KW-0812">Transmembrane</keyword>
<feature type="domain" description="ABC3 transporter permease C-terminal" evidence="7">
    <location>
        <begin position="675"/>
        <end position="787"/>
    </location>
</feature>
<evidence type="ECO:0000256" key="1">
    <source>
        <dbReference type="ARBA" id="ARBA00004651"/>
    </source>
</evidence>
<dbReference type="Pfam" id="PF12704">
    <property type="entry name" value="MacB_PCD"/>
    <property type="match status" value="2"/>
</dbReference>
<evidence type="ECO:0000256" key="2">
    <source>
        <dbReference type="ARBA" id="ARBA00022475"/>
    </source>
</evidence>
<reference evidence="9 10" key="1">
    <citation type="submission" date="2016-07" db="EMBL/GenBank/DDBJ databases">
        <title>Genome analysis of Flavihumibacter stibioxidans YS-17.</title>
        <authorList>
            <person name="Shi K."/>
            <person name="Han Y."/>
            <person name="Wang G."/>
        </authorList>
    </citation>
    <scope>NUCLEOTIDE SEQUENCE [LARGE SCALE GENOMIC DNA]</scope>
    <source>
        <strain evidence="9 10">YS-17</strain>
    </source>
</reference>
<dbReference type="Proteomes" id="UP000765802">
    <property type="component" value="Unassembled WGS sequence"/>
</dbReference>
<feature type="transmembrane region" description="Helical" evidence="6">
    <location>
        <begin position="726"/>
        <end position="746"/>
    </location>
</feature>
<feature type="transmembrane region" description="Helical" evidence="6">
    <location>
        <begin position="758"/>
        <end position="780"/>
    </location>
</feature>
<sequence>MIRNFILIAVRNLKRNLVFSAINIFGLSLGLACCMLIYLYTLDEVSFDRFHKNGPQLYRISVNLSNPEGKLHQFGYTGMMPGPAFKHSIPDVESYVRYQSEYLTVRNGNELFDQEAAYADETFFQLFSFPLVSGVPEKSLSDPQSVVLSASMAKKYFGSTNAVGKTLELKLGDTFQPYQVSAVMQDAPQNSSIKPQLLLPLKFAPSQNDKHWMNFFLHTFVLLKPGADIAKVETQMNRVFMAEAAEELAANKQNSGMEEKVHYGLQAFESMHLDTVYQADNGLVDASNPMYTYILSGIALLILVVACINFVNLTLGQALKRSREIGIRKAMGSQRSQLVTQFLGEALVLCSIAFLLAVGMVITVLPYFNTLANKALSFSYLLDAKLIFGYGLLLFATALLAGFYPALVLSGFNPVQTLYGKAVLSGRSLLAKGMVVFQFTLATFLIMAVITMYSQFNYLTNYNLGYNDKGVLSVNTERMDKQKLNLFRNELLKNSAIQQVAADQGGFQFSVAHINQGSNIEYNIRYIDEQYFPLFDIPVVKGRNFSSAMTTDTSESVIVNESFVKTAGWKDPIGQEVDFFWRNKKCKVIGVIRDYHFESLTEEMKPQLFTADPEMKFSNVYLRVAPGALGSAQAHLSSVFKSFFPAQAYNPRFKDQENLQAYEAEAKWKTMISMGAVLTIIISCIGLLGLATITAQKRTKEIGIRKVLGASVSGIVSMLTSDFLRMVGLAVLIGFPLAGWAIGQWLQNYPYRIEMKWWMYGLAGLLVMMVAFFTIGWQTLQAARSNPVKSLKSE</sequence>
<protein>
    <submittedName>
        <fullName evidence="9">Antibiotic ABC transporter permease</fullName>
    </submittedName>
</protein>
<evidence type="ECO:0000313" key="9">
    <source>
        <dbReference type="EMBL" id="MBC6489891.1"/>
    </source>
</evidence>
<feature type="domain" description="ABC3 transporter permease C-terminal" evidence="7">
    <location>
        <begin position="298"/>
        <end position="414"/>
    </location>
</feature>
<evidence type="ECO:0000259" key="8">
    <source>
        <dbReference type="Pfam" id="PF12704"/>
    </source>
</evidence>
<dbReference type="PROSITE" id="PS51257">
    <property type="entry name" value="PROKAR_LIPOPROTEIN"/>
    <property type="match status" value="1"/>
</dbReference>
<evidence type="ECO:0000256" key="3">
    <source>
        <dbReference type="ARBA" id="ARBA00022692"/>
    </source>
</evidence>
<dbReference type="Pfam" id="PF02687">
    <property type="entry name" value="FtsX"/>
    <property type="match status" value="2"/>
</dbReference>
<proteinExistence type="predicted"/>
<comment type="caution">
    <text evidence="9">The sequence shown here is derived from an EMBL/GenBank/DDBJ whole genome shotgun (WGS) entry which is preliminary data.</text>
</comment>
<keyword evidence="2" id="KW-1003">Cell membrane</keyword>
<feature type="transmembrane region" description="Helical" evidence="6">
    <location>
        <begin position="21"/>
        <end position="40"/>
    </location>
</feature>
<keyword evidence="4 6" id="KW-1133">Transmembrane helix</keyword>
<evidence type="ECO:0000313" key="10">
    <source>
        <dbReference type="Proteomes" id="UP000765802"/>
    </source>
</evidence>
<dbReference type="InterPro" id="IPR003838">
    <property type="entry name" value="ABC3_permease_C"/>
</dbReference>
<feature type="domain" description="MacB-like periplasmic core" evidence="8">
    <location>
        <begin position="446"/>
        <end position="628"/>
    </location>
</feature>
<dbReference type="InterPro" id="IPR050250">
    <property type="entry name" value="Macrolide_Exporter_MacB"/>
</dbReference>
<name>A0ABR7M5E8_9BACT</name>
<feature type="transmembrane region" description="Helical" evidence="6">
    <location>
        <begin position="671"/>
        <end position="691"/>
    </location>
</feature>
<dbReference type="PANTHER" id="PTHR30572:SF18">
    <property type="entry name" value="ABC-TYPE MACROLIDE FAMILY EXPORT SYSTEM PERMEASE COMPONENT 2"/>
    <property type="match status" value="1"/>
</dbReference>
<feature type="transmembrane region" description="Helical" evidence="6">
    <location>
        <begin position="290"/>
        <end position="315"/>
    </location>
</feature>
<evidence type="ECO:0000256" key="6">
    <source>
        <dbReference type="SAM" id="Phobius"/>
    </source>
</evidence>
<feature type="transmembrane region" description="Helical" evidence="6">
    <location>
        <begin position="429"/>
        <end position="453"/>
    </location>
</feature>
<evidence type="ECO:0000256" key="4">
    <source>
        <dbReference type="ARBA" id="ARBA00022989"/>
    </source>
</evidence>